<name>A0A5A8F341_9BACT</name>
<comment type="cofactor">
    <cofactor evidence="12 13">
        <name>Mn(2+)</name>
        <dbReference type="ChEBI" id="CHEBI:29035"/>
    </cofactor>
    <text evidence="12 13">Binds 2 manganese ions per subunit.</text>
</comment>
<evidence type="ECO:0000256" key="2">
    <source>
        <dbReference type="ARBA" id="ARBA00022598"/>
    </source>
</evidence>
<feature type="binding site" evidence="12">
    <location>
        <position position="233"/>
    </location>
    <ligand>
        <name>Mn(2+)</name>
        <dbReference type="ChEBI" id="CHEBI:29035"/>
        <label>2</label>
    </ligand>
</feature>
<feature type="binding site" evidence="12">
    <location>
        <position position="202"/>
    </location>
    <ligand>
        <name>Mn(2+)</name>
        <dbReference type="ChEBI" id="CHEBI:29035"/>
        <label>1</label>
    </ligand>
</feature>
<evidence type="ECO:0000256" key="9">
    <source>
        <dbReference type="ARBA" id="ARBA00049514"/>
    </source>
</evidence>
<dbReference type="GO" id="GO:0170057">
    <property type="term" value="F:RNA ligase (GTP) activity"/>
    <property type="evidence" value="ECO:0007669"/>
    <property type="project" value="UniProtKB-EC"/>
</dbReference>
<evidence type="ECO:0000256" key="13">
    <source>
        <dbReference type="RuleBase" id="RU371113"/>
    </source>
</evidence>
<dbReference type="GO" id="GO:0003972">
    <property type="term" value="F:RNA ligase (ATP) activity"/>
    <property type="evidence" value="ECO:0007669"/>
    <property type="project" value="TreeGrafter"/>
</dbReference>
<dbReference type="PANTHER" id="PTHR11118">
    <property type="entry name" value="RNA-SPLICING LIGASE RTCB HOMOLOG"/>
    <property type="match status" value="1"/>
</dbReference>
<dbReference type="GO" id="GO:0046872">
    <property type="term" value="F:metal ion binding"/>
    <property type="evidence" value="ECO:0007669"/>
    <property type="project" value="UniProtKB-UniRule"/>
</dbReference>
<comment type="caution">
    <text evidence="14">The sequence shown here is derived from an EMBL/GenBank/DDBJ whole genome shotgun (WGS) entry which is preliminary data.</text>
</comment>
<evidence type="ECO:0000256" key="6">
    <source>
        <dbReference type="ARBA" id="ARBA00023134"/>
    </source>
</evidence>
<dbReference type="SUPFAM" id="SSF103365">
    <property type="entry name" value="Hypothetical protein PH1602"/>
    <property type="match status" value="1"/>
</dbReference>
<dbReference type="Proteomes" id="UP000322876">
    <property type="component" value="Unassembled WGS sequence"/>
</dbReference>
<comment type="similarity">
    <text evidence="1 13">Belongs to the RtcB family.</text>
</comment>
<protein>
    <recommendedName>
        <fullName evidence="13">tRNA-splicing ligase RtcB</fullName>
        <ecNumber evidence="13">6.5.1.-</ecNumber>
    </recommendedName>
</protein>
<comment type="subunit">
    <text evidence="13">Monomer.</text>
</comment>
<evidence type="ECO:0000313" key="14">
    <source>
        <dbReference type="EMBL" id="KAA0258213.1"/>
    </source>
</evidence>
<evidence type="ECO:0000256" key="1">
    <source>
        <dbReference type="ARBA" id="ARBA00008071"/>
    </source>
</evidence>
<feature type="binding site" evidence="11">
    <location>
        <begin position="201"/>
        <end position="205"/>
    </location>
    <ligand>
        <name>GMP</name>
        <dbReference type="ChEBI" id="CHEBI:58115"/>
    </ligand>
</feature>
<keyword evidence="5" id="KW-0692">RNA repair</keyword>
<dbReference type="Pfam" id="PF01139">
    <property type="entry name" value="RtcB"/>
    <property type="match status" value="1"/>
</dbReference>
<dbReference type="Gene3D" id="3.90.1860.10">
    <property type="entry name" value="tRNA-splicing ligase RtcB"/>
    <property type="match status" value="1"/>
</dbReference>
<evidence type="ECO:0000256" key="5">
    <source>
        <dbReference type="ARBA" id="ARBA00022800"/>
    </source>
</evidence>
<dbReference type="PROSITE" id="PS01288">
    <property type="entry name" value="UPF0027"/>
    <property type="match status" value="1"/>
</dbReference>
<feature type="binding site" evidence="12">
    <location>
        <position position="94"/>
    </location>
    <ligand>
        <name>Mn(2+)</name>
        <dbReference type="ChEBI" id="CHEBI:29035"/>
        <label>1</label>
    </ligand>
</feature>
<organism evidence="14 15">
    <name type="scientific">Deferribacter autotrophicus</name>
    <dbReference type="NCBI Taxonomy" id="500465"/>
    <lineage>
        <taxon>Bacteria</taxon>
        <taxon>Pseudomonadati</taxon>
        <taxon>Deferribacterota</taxon>
        <taxon>Deferribacteres</taxon>
        <taxon>Deferribacterales</taxon>
        <taxon>Deferribacteraceae</taxon>
        <taxon>Deferribacter</taxon>
    </lineage>
</organism>
<evidence type="ECO:0000256" key="8">
    <source>
        <dbReference type="ARBA" id="ARBA00047746"/>
    </source>
</evidence>
<dbReference type="InterPro" id="IPR001233">
    <property type="entry name" value="RtcB"/>
</dbReference>
<evidence type="ECO:0000256" key="11">
    <source>
        <dbReference type="PIRSR" id="PIRSR601233-2"/>
    </source>
</evidence>
<dbReference type="AlphaFoldDB" id="A0A5A8F341"/>
<feature type="binding site" evidence="11">
    <location>
        <position position="383"/>
    </location>
    <ligand>
        <name>GMP</name>
        <dbReference type="ChEBI" id="CHEBI:58115"/>
    </ligand>
</feature>
<evidence type="ECO:0000256" key="7">
    <source>
        <dbReference type="ARBA" id="ARBA00023211"/>
    </source>
</evidence>
<keyword evidence="4 11" id="KW-0547">Nucleotide-binding</keyword>
<accession>A0A5A8F341</accession>
<evidence type="ECO:0000256" key="3">
    <source>
        <dbReference type="ARBA" id="ARBA00022723"/>
    </source>
</evidence>
<feature type="binding site" evidence="11">
    <location>
        <position position="478"/>
    </location>
    <ligand>
        <name>GMP</name>
        <dbReference type="ChEBI" id="CHEBI:58115"/>
    </ligand>
</feature>
<evidence type="ECO:0000313" key="15">
    <source>
        <dbReference type="Proteomes" id="UP000322876"/>
    </source>
</evidence>
<keyword evidence="6 11" id="KW-0342">GTP-binding</keyword>
<dbReference type="InterPro" id="IPR036025">
    <property type="entry name" value="RtcB-like_sf"/>
</dbReference>
<comment type="catalytic activity">
    <reaction evidence="8">
        <text>a 3'-end 3'-phospho-ribonucleotide-RNA + a 5'-end dephospho-ribonucleoside-RNA + GTP = a ribonucleotidyl-ribonucleotide-RNA + GMP + diphosphate</text>
        <dbReference type="Rhea" id="RHEA:68076"/>
        <dbReference type="Rhea" id="RHEA-COMP:10463"/>
        <dbReference type="Rhea" id="RHEA-COMP:13936"/>
        <dbReference type="Rhea" id="RHEA-COMP:17355"/>
        <dbReference type="ChEBI" id="CHEBI:33019"/>
        <dbReference type="ChEBI" id="CHEBI:37565"/>
        <dbReference type="ChEBI" id="CHEBI:58115"/>
        <dbReference type="ChEBI" id="CHEBI:83062"/>
        <dbReference type="ChEBI" id="CHEBI:138284"/>
        <dbReference type="ChEBI" id="CHEBI:173118"/>
        <dbReference type="EC" id="6.5.1.8"/>
    </reaction>
</comment>
<dbReference type="GO" id="GO:0006396">
    <property type="term" value="P:RNA processing"/>
    <property type="evidence" value="ECO:0007669"/>
    <property type="project" value="InterPro"/>
</dbReference>
<keyword evidence="7 12" id="KW-0464">Manganese</keyword>
<feature type="binding site" evidence="11">
    <location>
        <begin position="376"/>
        <end position="379"/>
    </location>
    <ligand>
        <name>GMP</name>
        <dbReference type="ChEBI" id="CHEBI:58115"/>
    </ligand>
</feature>
<dbReference type="FunFam" id="3.90.1860.10:FF:000001">
    <property type="entry name" value="tRNA-splicing ligase RtcB homolog"/>
    <property type="match status" value="1"/>
</dbReference>
<dbReference type="RefSeq" id="WP_149266533.1">
    <property type="nucleotide sequence ID" value="NZ_VFJB01000005.1"/>
</dbReference>
<reference evidence="14 15" key="1">
    <citation type="submission" date="2019-06" db="EMBL/GenBank/DDBJ databases">
        <title>Genomic insights into carbon and energy metabolism of Deferribacter autotrophicus revealed new metabolic traits in the phylum Deferribacteres.</title>
        <authorList>
            <person name="Slobodkin A.I."/>
            <person name="Slobodkina G.B."/>
            <person name="Allioux M."/>
            <person name="Alain K."/>
            <person name="Jebbar M."/>
            <person name="Shadrin V."/>
            <person name="Kublanov I.V."/>
            <person name="Toshchakov S.V."/>
            <person name="Bonch-Osmolovskaya E.A."/>
        </authorList>
    </citation>
    <scope>NUCLEOTIDE SEQUENCE [LARGE SCALE GENOMIC DNA]</scope>
    <source>
        <strain evidence="14 15">SL50</strain>
    </source>
</reference>
<evidence type="ECO:0000256" key="4">
    <source>
        <dbReference type="ARBA" id="ARBA00022741"/>
    </source>
</evidence>
<evidence type="ECO:0000256" key="12">
    <source>
        <dbReference type="PIRSR" id="PIRSR601233-3"/>
    </source>
</evidence>
<sequence>MKLVRKEKFIYEIPIDKELGMRVPGLVFASEDMIESIETEGVLQQVANAATLPGIQKASIAMPDIHYGYGLPIGGVVATDVDEGVITPGGVGFDINCGVRLITFDISIDDLNVDLESLAKKLYRNIPCGVGEGGKIKVKKQELKQVLKKGARWAVENGFGNERDLEATESYGFLASADPEAVSNKAYERGYDQLGTLGSGNHFVEIGCVETILNKDVAEKWGLFEKQLTLLIHTGSRGLGHQVCTDFLGIFEKSLLKYGISVPDKQLACAPVKSPEGNKYLAALSCAANFAWANRQILMHLSIETIMEVLNISRKLLNPRLVYDVAHNIVKFERYEIDGKERLLAVHRKGATRALPPNHEELPDMYKDTGQPVIIPGDMGRYSYLLVGGKKAEELSFNSACHGAGRKLSRHKAIKMAQDRNIAEELKLKGIFVISRGKRTLKEEMPEAYKDVSDVVDVVDYLDIAKKVLKLRPLCVIKG</sequence>
<keyword evidence="3 12" id="KW-0479">Metal-binding</keyword>
<proteinExistence type="inferred from homology"/>
<keyword evidence="2 13" id="KW-0436">Ligase</keyword>
<evidence type="ECO:0000256" key="10">
    <source>
        <dbReference type="PIRSR" id="PIRSR601233-1"/>
    </source>
</evidence>
<dbReference type="OrthoDB" id="9802323at2"/>
<dbReference type="EMBL" id="VFJB01000005">
    <property type="protein sequence ID" value="KAA0258213.1"/>
    <property type="molecule type" value="Genomic_DNA"/>
</dbReference>
<gene>
    <name evidence="13" type="primary">rtcB</name>
    <name evidence="14" type="ORF">FHQ18_07420</name>
</gene>
<dbReference type="PANTHER" id="PTHR11118:SF1">
    <property type="entry name" value="RNA-SPLICING LIGASE RTCB HOMOLOG"/>
    <property type="match status" value="1"/>
</dbReference>
<keyword evidence="15" id="KW-1185">Reference proteome</keyword>
<comment type="catalytic activity">
    <reaction evidence="9">
        <text>a 3'-end 2',3'-cyclophospho-ribonucleotide-RNA + a 5'-end dephospho-ribonucleoside-RNA + GTP + H2O = a ribonucleotidyl-ribonucleotide-RNA + GMP + diphosphate + H(+)</text>
        <dbReference type="Rhea" id="RHEA:68080"/>
        <dbReference type="Rhea" id="RHEA-COMP:10464"/>
        <dbReference type="Rhea" id="RHEA-COMP:13936"/>
        <dbReference type="Rhea" id="RHEA-COMP:17355"/>
        <dbReference type="ChEBI" id="CHEBI:15377"/>
        <dbReference type="ChEBI" id="CHEBI:15378"/>
        <dbReference type="ChEBI" id="CHEBI:33019"/>
        <dbReference type="ChEBI" id="CHEBI:37565"/>
        <dbReference type="ChEBI" id="CHEBI:58115"/>
        <dbReference type="ChEBI" id="CHEBI:83064"/>
        <dbReference type="ChEBI" id="CHEBI:138284"/>
        <dbReference type="ChEBI" id="CHEBI:173118"/>
        <dbReference type="EC" id="6.5.1.8"/>
    </reaction>
</comment>
<feature type="active site" description="GMP-histidine intermediate" evidence="10">
    <location>
        <position position="402"/>
    </location>
</feature>
<dbReference type="GO" id="GO:0042245">
    <property type="term" value="P:RNA repair"/>
    <property type="evidence" value="ECO:0007669"/>
    <property type="project" value="UniProtKB-KW"/>
</dbReference>
<dbReference type="GO" id="GO:0005525">
    <property type="term" value="F:GTP binding"/>
    <property type="evidence" value="ECO:0007669"/>
    <property type="project" value="UniProtKB-KW"/>
</dbReference>
<feature type="binding site" evidence="11">
    <location>
        <begin position="402"/>
        <end position="405"/>
    </location>
    <ligand>
        <name>GMP</name>
        <dbReference type="ChEBI" id="CHEBI:58115"/>
    </ligand>
</feature>
<feature type="binding site" evidence="11">
    <location>
        <begin position="327"/>
        <end position="328"/>
    </location>
    <ligand>
        <name>GMP</name>
        <dbReference type="ChEBI" id="CHEBI:58115"/>
    </ligand>
</feature>
<feature type="binding site" evidence="12">
    <location>
        <position position="327"/>
    </location>
    <ligand>
        <name>Mn(2+)</name>
        <dbReference type="ChEBI" id="CHEBI:29035"/>
        <label>2</label>
    </ligand>
</feature>
<dbReference type="EC" id="6.5.1.-" evidence="13"/>